<dbReference type="PANTHER" id="PTHR43649">
    <property type="entry name" value="ARABINOSE-BINDING PROTEIN-RELATED"/>
    <property type="match status" value="1"/>
</dbReference>
<dbReference type="InterPro" id="IPR006311">
    <property type="entry name" value="TAT_signal"/>
</dbReference>
<dbReference type="AlphaFoldDB" id="A0A0A0D8V4"/>
<dbReference type="Pfam" id="PF01547">
    <property type="entry name" value="SBP_bac_1"/>
    <property type="match status" value="1"/>
</dbReference>
<dbReference type="GO" id="GO:0042597">
    <property type="term" value="C:periplasmic space"/>
    <property type="evidence" value="ECO:0007669"/>
    <property type="project" value="UniProtKB-SubCell"/>
</dbReference>
<dbReference type="Proteomes" id="UP000029995">
    <property type="component" value="Unassembled WGS sequence"/>
</dbReference>
<comment type="subcellular location">
    <subcellularLocation>
        <location evidence="1">Periplasm</location>
    </subcellularLocation>
</comment>
<accession>A0A0A0D8V4</accession>
<organism evidence="8 9">
    <name type="scientific">Inquilinus limosus MP06</name>
    <dbReference type="NCBI Taxonomy" id="1398085"/>
    <lineage>
        <taxon>Bacteria</taxon>
        <taxon>Pseudomonadati</taxon>
        <taxon>Pseudomonadota</taxon>
        <taxon>Alphaproteobacteria</taxon>
        <taxon>Rhodospirillales</taxon>
        <taxon>Rhodospirillaceae</taxon>
        <taxon>Inquilinus</taxon>
    </lineage>
</organism>
<name>A0A0A0D8V4_9PROT</name>
<dbReference type="PROSITE" id="PS51318">
    <property type="entry name" value="TAT"/>
    <property type="match status" value="1"/>
</dbReference>
<dbReference type="Gene3D" id="3.40.190.10">
    <property type="entry name" value="Periplasmic binding protein-like II"/>
    <property type="match status" value="1"/>
</dbReference>
<keyword evidence="5" id="KW-0472">Membrane</keyword>
<evidence type="ECO:0000256" key="5">
    <source>
        <dbReference type="ARBA" id="ARBA00023136"/>
    </source>
</evidence>
<proteinExistence type="inferred from homology"/>
<evidence type="ECO:0000313" key="8">
    <source>
        <dbReference type="EMBL" id="KGM33367.1"/>
    </source>
</evidence>
<dbReference type="RefSeq" id="WP_034839226.1">
    <property type="nucleotide sequence ID" value="NZ_JANX01000192.1"/>
</dbReference>
<keyword evidence="6" id="KW-0564">Palmitate</keyword>
<keyword evidence="7" id="KW-0449">Lipoprotein</keyword>
<comment type="caution">
    <text evidence="8">The sequence shown here is derived from an EMBL/GenBank/DDBJ whole genome shotgun (WGS) entry which is preliminary data.</text>
</comment>
<sequence>MDKDLLGRYLLSRRRVLQGAALGAGAAATGFGGRWAHAAPATPLSFIGWQFQPQIVEENVNTFKKLYDEAVNYELVTGDYHPVVETKLTGGQRIDMLYAEEDHIARWCAAEWTRDLEGLDGVDEMKAGMFPVSVKSMSLPDGKLAGLPYYAGHNAFIYNEEHLQKVGLQVPDSWDALLDACRKLKKDGISDAPYNSAWGQKWPELSWSIFSCWYAEGAPVFNAAGEFVDDAALRKVLETHQALYKEQLVAADIMTLPNEGVPSYATGRHTFMVLHDYDQKVANDPKLSKAAGKVRNALMPGKTKSTFAWTAVYMMGAQPSDVDRTWNLLRFFGGKSKDGQYHVIKRWALDFGLGSAYKEVMADPEVVASFGKWRDLDVTNKQLELATSRDIAKQIWFPEWDLFMMQRVQDYIRGTMSTDQIVDELGKKVAELKQQYQ</sequence>
<keyword evidence="4" id="KW-0732">Signal</keyword>
<dbReference type="EMBL" id="JANX01000192">
    <property type="protein sequence ID" value="KGM33367.1"/>
    <property type="molecule type" value="Genomic_DNA"/>
</dbReference>
<evidence type="ECO:0000256" key="2">
    <source>
        <dbReference type="ARBA" id="ARBA00008520"/>
    </source>
</evidence>
<dbReference type="InterPro" id="IPR006059">
    <property type="entry name" value="SBP"/>
</dbReference>
<evidence type="ECO:0000256" key="6">
    <source>
        <dbReference type="ARBA" id="ARBA00023139"/>
    </source>
</evidence>
<keyword evidence="3" id="KW-1003">Cell membrane</keyword>
<gene>
    <name evidence="8" type="ORF">P409_16195</name>
</gene>
<evidence type="ECO:0000256" key="1">
    <source>
        <dbReference type="ARBA" id="ARBA00004418"/>
    </source>
</evidence>
<comment type="similarity">
    <text evidence="2">Belongs to the bacterial solute-binding protein 1 family.</text>
</comment>
<protein>
    <submittedName>
        <fullName evidence="8">Sugar ABC transporter substrate-binding protein</fullName>
    </submittedName>
</protein>
<evidence type="ECO:0000256" key="3">
    <source>
        <dbReference type="ARBA" id="ARBA00022475"/>
    </source>
</evidence>
<evidence type="ECO:0000313" key="9">
    <source>
        <dbReference type="Proteomes" id="UP000029995"/>
    </source>
</evidence>
<reference evidence="8 9" key="1">
    <citation type="submission" date="2014-01" db="EMBL/GenBank/DDBJ databases">
        <title>Genome sequence determination for a cystic fibrosis isolate, Inquilinus limosus.</title>
        <authorList>
            <person name="Pino M."/>
            <person name="Di Conza J."/>
            <person name="Gutkind G."/>
        </authorList>
    </citation>
    <scope>NUCLEOTIDE SEQUENCE [LARGE SCALE GENOMIC DNA]</scope>
    <source>
        <strain evidence="8 9">MP06</strain>
    </source>
</reference>
<dbReference type="PANTHER" id="PTHR43649:SF33">
    <property type="entry name" value="POLYGALACTURONAN_RHAMNOGALACTURONAN-BINDING PROTEIN YTCQ"/>
    <property type="match status" value="1"/>
</dbReference>
<dbReference type="OrthoDB" id="8317736at2"/>
<evidence type="ECO:0000256" key="7">
    <source>
        <dbReference type="ARBA" id="ARBA00023288"/>
    </source>
</evidence>
<dbReference type="SUPFAM" id="SSF53850">
    <property type="entry name" value="Periplasmic binding protein-like II"/>
    <property type="match status" value="1"/>
</dbReference>
<evidence type="ECO:0000256" key="4">
    <source>
        <dbReference type="ARBA" id="ARBA00022729"/>
    </source>
</evidence>
<dbReference type="InterPro" id="IPR050490">
    <property type="entry name" value="Bact_solute-bd_prot1"/>
</dbReference>